<accession>A0ABT2F3L5</accession>
<dbReference type="EMBL" id="JANUXY010000009">
    <property type="protein sequence ID" value="MCS4487059.1"/>
    <property type="molecule type" value="Genomic_DNA"/>
</dbReference>
<feature type="domain" description="YdbS-like PH" evidence="2">
    <location>
        <begin position="68"/>
        <end position="130"/>
    </location>
</feature>
<feature type="domain" description="YdbS-like PH" evidence="2">
    <location>
        <begin position="257"/>
        <end position="343"/>
    </location>
</feature>
<feature type="transmembrane region" description="Helical" evidence="1">
    <location>
        <begin position="12"/>
        <end position="34"/>
    </location>
</feature>
<dbReference type="InterPro" id="IPR005182">
    <property type="entry name" value="YdbS-like_PH"/>
</dbReference>
<dbReference type="RefSeq" id="WP_259200700.1">
    <property type="nucleotide sequence ID" value="NZ_JANUXY010000009.1"/>
</dbReference>
<feature type="transmembrane region" description="Helical" evidence="1">
    <location>
        <begin position="186"/>
        <end position="211"/>
    </location>
</feature>
<feature type="transmembrane region" description="Helical" evidence="1">
    <location>
        <begin position="231"/>
        <end position="255"/>
    </location>
</feature>
<dbReference type="Pfam" id="PF03703">
    <property type="entry name" value="bPH_2"/>
    <property type="match status" value="2"/>
</dbReference>
<evidence type="ECO:0000313" key="4">
    <source>
        <dbReference type="Proteomes" id="UP001205609"/>
    </source>
</evidence>
<proteinExistence type="predicted"/>
<evidence type="ECO:0000259" key="2">
    <source>
        <dbReference type="Pfam" id="PF03703"/>
    </source>
</evidence>
<dbReference type="Proteomes" id="UP001205609">
    <property type="component" value="Unassembled WGS sequence"/>
</dbReference>
<keyword evidence="4" id="KW-1185">Reference proteome</keyword>
<gene>
    <name evidence="3" type="ORF">NXS11_09160</name>
</gene>
<keyword evidence="1" id="KW-0472">Membrane</keyword>
<keyword evidence="1" id="KW-1133">Transmembrane helix</keyword>
<reference evidence="3 4" key="1">
    <citation type="journal article" date="2023" name="Int. J. Syst. Evol. Microbiol.">
        <title>Streptococcus sciuri sp. nov., Staphylococcus marylandisciuri sp. nov. and Staphylococcus americanisciuri sp. nov., isolated from faeces of eastern grey squirrel (Sciurus carolinensis).</title>
        <authorList>
            <person name="Volokhov D.V."/>
            <person name="Zagorodnyaya T.A."/>
            <person name="Furtak V.A."/>
            <person name="Nattanmai G."/>
            <person name="Randall L."/>
            <person name="Jose S."/>
            <person name="Gao Y."/>
            <person name="Eisenberg T."/>
            <person name="Delmonte P."/>
            <person name="Blom J."/>
            <person name="Mitchell K.K."/>
        </authorList>
    </citation>
    <scope>NUCLEOTIDE SEQUENCE [LARGE SCALE GENOMIC DNA]</scope>
    <source>
        <strain evidence="3 4">GRT3</strain>
    </source>
</reference>
<evidence type="ECO:0000313" key="3">
    <source>
        <dbReference type="EMBL" id="MCS4487059.1"/>
    </source>
</evidence>
<feature type="transmembrane region" description="Helical" evidence="1">
    <location>
        <begin position="46"/>
        <end position="65"/>
    </location>
</feature>
<sequence>MYSPQKLHHISYVMSIFSAIKSNIIPIILFILFTMKDFDFKDPSNYVFPGLVVLFFMITFINDVIKTYRTRYWIEGRHFIVTSGLLNLERKELNISRIQSMDTSQNLIHQIVGGVRLQIQTPSDGIVLETITQAQSDWIQAELEKVKADLNAIEDEANDNQGIPEASKGTTIKQEKLLYHLSKKNLLFMAMTSGAIFVALATLSPILITVLDYVNWDWVYDELSFLVNKAFLVTLIIISIIVLLSYLFGIIITIVRYYNYTLKRQGDYLTIRYGLLNVKKVTVPLKRIQAVIETKSFLRTLFGFTSYDFIITSDMEIDLDNDFADGRVMVLPFIRHREAQHLLKSLVPHMSFHKVQPDLPWRGFHRRFWIESVILIIIASVVQYFYWPWLWIPAGVLMIYMIIRSYLQIIKAGWSVIDDEISIRNVTLFGFKTTYFKRDRILGFQRRTHPIMARAQLSHFYYTLAQGALYMNVGLEFVDVNDVEALQVWYTEGAEHDD</sequence>
<protein>
    <submittedName>
        <fullName evidence="3">PH domain-containing protein</fullName>
    </submittedName>
</protein>
<comment type="caution">
    <text evidence="3">The sequence shown here is derived from an EMBL/GenBank/DDBJ whole genome shotgun (WGS) entry which is preliminary data.</text>
</comment>
<dbReference type="PIRSF" id="PIRSF026631">
    <property type="entry name" value="UCP026631"/>
    <property type="match status" value="1"/>
</dbReference>
<dbReference type="PANTHER" id="PTHR34473:SF2">
    <property type="entry name" value="UPF0699 TRANSMEMBRANE PROTEIN YDBT"/>
    <property type="match status" value="1"/>
</dbReference>
<feature type="transmembrane region" description="Helical" evidence="1">
    <location>
        <begin position="368"/>
        <end position="385"/>
    </location>
</feature>
<keyword evidence="1" id="KW-0812">Transmembrane</keyword>
<evidence type="ECO:0000256" key="1">
    <source>
        <dbReference type="SAM" id="Phobius"/>
    </source>
</evidence>
<dbReference type="PANTHER" id="PTHR34473">
    <property type="entry name" value="UPF0699 TRANSMEMBRANE PROTEIN YDBS"/>
    <property type="match status" value="1"/>
</dbReference>
<dbReference type="InterPro" id="IPR014529">
    <property type="entry name" value="UCP026631"/>
</dbReference>
<organism evidence="3 4">
    <name type="scientific">Staphylococcus americanisciuri</name>
    <dbReference type="NCBI Taxonomy" id="2973940"/>
    <lineage>
        <taxon>Bacteria</taxon>
        <taxon>Bacillati</taxon>
        <taxon>Bacillota</taxon>
        <taxon>Bacilli</taxon>
        <taxon>Bacillales</taxon>
        <taxon>Staphylococcaceae</taxon>
        <taxon>Staphylococcus</taxon>
    </lineage>
</organism>
<name>A0ABT2F3L5_9STAP</name>